<dbReference type="Pfam" id="PF13813">
    <property type="entry name" value="MBOAT_2"/>
    <property type="match status" value="1"/>
</dbReference>
<comment type="pathway">
    <text evidence="2">Secondary metabolite biosynthesis.</text>
</comment>
<dbReference type="PANTHER" id="PTHR31595:SF57">
    <property type="entry name" value="OS04G0481900 PROTEIN"/>
    <property type="match status" value="1"/>
</dbReference>
<dbReference type="InterPro" id="IPR032805">
    <property type="entry name" value="Wax_synthase_dom"/>
</dbReference>
<evidence type="ECO:0000259" key="10">
    <source>
        <dbReference type="Pfam" id="PF13813"/>
    </source>
</evidence>
<dbReference type="InterPro" id="IPR044851">
    <property type="entry name" value="Wax_synthase"/>
</dbReference>
<sequence length="472" mass="52540">MGIRDLLPPIPPPPLSYIHPLPGTEPLTPLAALLPPLLYYLALLLLPPFPSQPPTQANLTALLRNALALTSAALFIRLPLAYHVPFSVGLTYQLALIGLYGSARILDAFFISRYYLHRIPRRVRYHHSPTSSSPPTPSSQSQPAQPRDSQSYFSRHFLSPGQGQRVTQHARTSQTDTVDGWRDRCSWALELELSMRGQGFAWTSADVRHTTRTWHPTLRDRVESIAKHGIPVLVASWAVIRGVYAGYLDVDAAGVGVGFDGLPFAMQIVLTAALGAFLMAAFSVGHSLFAIVMAPLEPHPLSFFPPLYTLRVWEIDSVRCFWSYGWHRLFSRLFLVYGVWPGEWVERRQLGKGEGERADVGKVMGAFLSSAFVHSFAGHTVVPGGWRNASGEAWFFALNGLAVVGEEAVVRVIMRRRRKGKSSDGAQDSRELSRWYDGLIGRIWWVAVLLYTGRNFARGWVLAGLVREMAFA</sequence>
<evidence type="ECO:0000256" key="6">
    <source>
        <dbReference type="ARBA" id="ARBA00022989"/>
    </source>
</evidence>
<dbReference type="Proteomes" id="UP001161017">
    <property type="component" value="Unassembled WGS sequence"/>
</dbReference>
<feature type="domain" description="Wax synthase" evidence="10">
    <location>
        <begin position="311"/>
        <end position="398"/>
    </location>
</feature>
<dbReference type="GO" id="GO:0008374">
    <property type="term" value="F:O-acyltransferase activity"/>
    <property type="evidence" value="ECO:0007669"/>
    <property type="project" value="InterPro"/>
</dbReference>
<comment type="similarity">
    <text evidence="3">Belongs to the wax synthase family.</text>
</comment>
<evidence type="ECO:0000256" key="4">
    <source>
        <dbReference type="ARBA" id="ARBA00022679"/>
    </source>
</evidence>
<dbReference type="GO" id="GO:0006629">
    <property type="term" value="P:lipid metabolic process"/>
    <property type="evidence" value="ECO:0007669"/>
    <property type="project" value="InterPro"/>
</dbReference>
<evidence type="ECO:0000256" key="9">
    <source>
        <dbReference type="SAM" id="Phobius"/>
    </source>
</evidence>
<feature type="transmembrane region" description="Helical" evidence="9">
    <location>
        <begin position="61"/>
        <end position="82"/>
    </location>
</feature>
<feature type="region of interest" description="Disordered" evidence="8">
    <location>
        <begin position="126"/>
        <end position="148"/>
    </location>
</feature>
<evidence type="ECO:0000256" key="5">
    <source>
        <dbReference type="ARBA" id="ARBA00022692"/>
    </source>
</evidence>
<organism evidence="11 12">
    <name type="scientific">Ramalina farinacea</name>
    <dbReference type="NCBI Taxonomy" id="258253"/>
    <lineage>
        <taxon>Eukaryota</taxon>
        <taxon>Fungi</taxon>
        <taxon>Dikarya</taxon>
        <taxon>Ascomycota</taxon>
        <taxon>Pezizomycotina</taxon>
        <taxon>Lecanoromycetes</taxon>
        <taxon>OSLEUM clade</taxon>
        <taxon>Lecanoromycetidae</taxon>
        <taxon>Lecanorales</taxon>
        <taxon>Lecanorineae</taxon>
        <taxon>Ramalinaceae</taxon>
        <taxon>Ramalina</taxon>
    </lineage>
</organism>
<keyword evidence="5 9" id="KW-0812">Transmembrane</keyword>
<dbReference type="GO" id="GO:0016020">
    <property type="term" value="C:membrane"/>
    <property type="evidence" value="ECO:0007669"/>
    <property type="project" value="UniProtKB-SubCell"/>
</dbReference>
<proteinExistence type="inferred from homology"/>
<comment type="caution">
    <text evidence="11">The sequence shown here is derived from an EMBL/GenBank/DDBJ whole genome shotgun (WGS) entry which is preliminary data.</text>
</comment>
<keyword evidence="6 9" id="KW-1133">Transmembrane helix</keyword>
<accession>A0AA43QK96</accession>
<feature type="compositionally biased region" description="Low complexity" evidence="8">
    <location>
        <begin position="138"/>
        <end position="148"/>
    </location>
</feature>
<evidence type="ECO:0000313" key="12">
    <source>
        <dbReference type="Proteomes" id="UP001161017"/>
    </source>
</evidence>
<evidence type="ECO:0000256" key="3">
    <source>
        <dbReference type="ARBA" id="ARBA00007282"/>
    </source>
</evidence>
<feature type="transmembrane region" description="Helical" evidence="9">
    <location>
        <begin position="94"/>
        <end position="116"/>
    </location>
</feature>
<feature type="transmembrane region" description="Helical" evidence="9">
    <location>
        <begin position="30"/>
        <end position="49"/>
    </location>
</feature>
<keyword evidence="4" id="KW-0808">Transferase</keyword>
<dbReference type="PANTHER" id="PTHR31595">
    <property type="entry name" value="LONG-CHAIN-ALCOHOL O-FATTY-ACYLTRANSFERASE 3-RELATED"/>
    <property type="match status" value="1"/>
</dbReference>
<gene>
    <name evidence="11" type="ORF">OHK93_006151</name>
</gene>
<protein>
    <recommendedName>
        <fullName evidence="10">Wax synthase domain-containing protein</fullName>
    </recommendedName>
</protein>
<name>A0AA43QK96_9LECA</name>
<reference evidence="11" key="1">
    <citation type="journal article" date="2023" name="Genome Biol. Evol.">
        <title>First Whole Genome Sequence and Flow Cytometry Genome Size Data for the Lichen-Forming Fungus Ramalina farinacea (Ascomycota).</title>
        <authorList>
            <person name="Llewellyn T."/>
            <person name="Mian S."/>
            <person name="Hill R."/>
            <person name="Leitch I.J."/>
            <person name="Gaya E."/>
        </authorList>
    </citation>
    <scope>NUCLEOTIDE SEQUENCE</scope>
    <source>
        <strain evidence="11">LIQ254RAFAR</strain>
    </source>
</reference>
<feature type="transmembrane region" description="Helical" evidence="9">
    <location>
        <begin position="268"/>
        <end position="292"/>
    </location>
</feature>
<dbReference type="EMBL" id="JAPUFD010000004">
    <property type="protein sequence ID" value="MDI1486889.1"/>
    <property type="molecule type" value="Genomic_DNA"/>
</dbReference>
<feature type="transmembrane region" description="Helical" evidence="9">
    <location>
        <begin position="229"/>
        <end position="248"/>
    </location>
</feature>
<keyword evidence="7 9" id="KW-0472">Membrane</keyword>
<comment type="subcellular location">
    <subcellularLocation>
        <location evidence="1">Membrane</location>
        <topology evidence="1">Multi-pass membrane protein</topology>
    </subcellularLocation>
</comment>
<evidence type="ECO:0000256" key="7">
    <source>
        <dbReference type="ARBA" id="ARBA00023136"/>
    </source>
</evidence>
<evidence type="ECO:0000256" key="2">
    <source>
        <dbReference type="ARBA" id="ARBA00005179"/>
    </source>
</evidence>
<dbReference type="AlphaFoldDB" id="A0AA43QK96"/>
<evidence type="ECO:0000313" key="11">
    <source>
        <dbReference type="EMBL" id="MDI1486889.1"/>
    </source>
</evidence>
<evidence type="ECO:0000256" key="1">
    <source>
        <dbReference type="ARBA" id="ARBA00004141"/>
    </source>
</evidence>
<evidence type="ECO:0000256" key="8">
    <source>
        <dbReference type="SAM" id="MobiDB-lite"/>
    </source>
</evidence>
<keyword evidence="12" id="KW-1185">Reference proteome</keyword>